<evidence type="ECO:0000313" key="2">
    <source>
        <dbReference type="EMBL" id="GAA0907987.1"/>
    </source>
</evidence>
<accession>A0ABP3YVK1</accession>
<keyword evidence="3" id="KW-1185">Reference proteome</keyword>
<feature type="compositionally biased region" description="Basic and acidic residues" evidence="1">
    <location>
        <begin position="74"/>
        <end position="83"/>
    </location>
</feature>
<organism evidence="2 3">
    <name type="scientific">Streptomyces thermoalcalitolerans</name>
    <dbReference type="NCBI Taxonomy" id="65605"/>
    <lineage>
        <taxon>Bacteria</taxon>
        <taxon>Bacillati</taxon>
        <taxon>Actinomycetota</taxon>
        <taxon>Actinomycetes</taxon>
        <taxon>Kitasatosporales</taxon>
        <taxon>Streptomycetaceae</taxon>
        <taxon>Streptomyces</taxon>
    </lineage>
</organism>
<evidence type="ECO:0000313" key="3">
    <source>
        <dbReference type="Proteomes" id="UP001501005"/>
    </source>
</evidence>
<dbReference type="RefSeq" id="WP_344048082.1">
    <property type="nucleotide sequence ID" value="NZ_BAAAHG010000008.1"/>
</dbReference>
<protein>
    <submittedName>
        <fullName evidence="2">Uncharacterized protein</fullName>
    </submittedName>
</protein>
<reference evidence="3" key="1">
    <citation type="journal article" date="2019" name="Int. J. Syst. Evol. Microbiol.">
        <title>The Global Catalogue of Microorganisms (GCM) 10K type strain sequencing project: providing services to taxonomists for standard genome sequencing and annotation.</title>
        <authorList>
            <consortium name="The Broad Institute Genomics Platform"/>
            <consortium name="The Broad Institute Genome Sequencing Center for Infectious Disease"/>
            <person name="Wu L."/>
            <person name="Ma J."/>
        </authorList>
    </citation>
    <scope>NUCLEOTIDE SEQUENCE [LARGE SCALE GENOMIC DNA]</scope>
    <source>
        <strain evidence="3">JCM 10673</strain>
    </source>
</reference>
<sequence>MSRTVRQPDRSEISRWDRHGRRHVVRVRRTAGLPLFGALLGCDTCGWRKRALLPGPRAEEHLAEVHQATVDPAASRRDGFPTR</sequence>
<proteinExistence type="predicted"/>
<dbReference type="Proteomes" id="UP001501005">
    <property type="component" value="Unassembled WGS sequence"/>
</dbReference>
<gene>
    <name evidence="2" type="ORF">GCM10009549_14500</name>
</gene>
<name>A0ABP3YVK1_9ACTN</name>
<dbReference type="EMBL" id="BAAAHG010000008">
    <property type="protein sequence ID" value="GAA0907987.1"/>
    <property type="molecule type" value="Genomic_DNA"/>
</dbReference>
<comment type="caution">
    <text evidence="2">The sequence shown here is derived from an EMBL/GenBank/DDBJ whole genome shotgun (WGS) entry which is preliminary data.</text>
</comment>
<evidence type="ECO:0000256" key="1">
    <source>
        <dbReference type="SAM" id="MobiDB-lite"/>
    </source>
</evidence>
<feature type="region of interest" description="Disordered" evidence="1">
    <location>
        <begin position="63"/>
        <end position="83"/>
    </location>
</feature>